<evidence type="ECO:0000313" key="10">
    <source>
        <dbReference type="Proteomes" id="UP000309038"/>
    </source>
</evidence>
<sequence>MPSGKVKPSTNRKSTGKTYARNDATNQTHNAVPGFQKIKAALRQTGRLLAKERLNADVRVAMERKKKALEADLVERMRKERTLAQRYYKVKFLEQQKVTRKPGKTKYRLEESTEKKERKKLEEGI</sequence>
<dbReference type="PANTHER" id="PTHR33911">
    <property type="entry name" value="RRNA-PROCESSING PROTEIN EFG1"/>
    <property type="match status" value="1"/>
</dbReference>
<evidence type="ECO:0000256" key="7">
    <source>
        <dbReference type="ARBA" id="ARBA00023242"/>
    </source>
</evidence>
<keyword evidence="10" id="KW-1185">Reference proteome</keyword>
<dbReference type="InterPro" id="IPR050786">
    <property type="entry name" value="EFG1_rRNA-proc"/>
</dbReference>
<keyword evidence="7" id="KW-0539">Nucleus</keyword>
<feature type="region of interest" description="Disordered" evidence="8">
    <location>
        <begin position="1"/>
        <end position="32"/>
    </location>
</feature>
<dbReference type="Pfam" id="PF10153">
    <property type="entry name" value="Efg1"/>
    <property type="match status" value="1"/>
</dbReference>
<dbReference type="Proteomes" id="UP000309038">
    <property type="component" value="Unassembled WGS sequence"/>
</dbReference>
<evidence type="ECO:0000256" key="4">
    <source>
        <dbReference type="ARBA" id="ARBA00019827"/>
    </source>
</evidence>
<dbReference type="GO" id="GO:0030688">
    <property type="term" value="C:preribosome, small subunit precursor"/>
    <property type="evidence" value="ECO:0007669"/>
    <property type="project" value="TreeGrafter"/>
</dbReference>
<keyword evidence="5" id="KW-0698">rRNA processing</keyword>
<keyword evidence="6" id="KW-0175">Coiled coil</keyword>
<evidence type="ECO:0000256" key="3">
    <source>
        <dbReference type="ARBA" id="ARBA00018689"/>
    </source>
</evidence>
<dbReference type="EMBL" id="SGPJ01000408">
    <property type="protein sequence ID" value="THG94706.1"/>
    <property type="molecule type" value="Genomic_DNA"/>
</dbReference>
<evidence type="ECO:0000256" key="2">
    <source>
        <dbReference type="ARBA" id="ARBA00006916"/>
    </source>
</evidence>
<evidence type="ECO:0000313" key="9">
    <source>
        <dbReference type="EMBL" id="THG94706.1"/>
    </source>
</evidence>
<proteinExistence type="inferred from homology"/>
<evidence type="ECO:0000256" key="8">
    <source>
        <dbReference type="SAM" id="MobiDB-lite"/>
    </source>
</evidence>
<gene>
    <name evidence="9" type="ORF">EW026_g6818</name>
</gene>
<comment type="caution">
    <text evidence="9">The sequence shown here is derived from an EMBL/GenBank/DDBJ whole genome shotgun (WGS) entry which is preliminary data.</text>
</comment>
<feature type="compositionally biased region" description="Basic and acidic residues" evidence="8">
    <location>
        <begin position="107"/>
        <end position="125"/>
    </location>
</feature>
<reference evidence="9 10" key="1">
    <citation type="submission" date="2019-02" db="EMBL/GenBank/DDBJ databases">
        <title>Genome sequencing of the rare red list fungi Phlebia centrifuga.</title>
        <authorList>
            <person name="Buettner E."/>
            <person name="Kellner H."/>
        </authorList>
    </citation>
    <scope>NUCLEOTIDE SEQUENCE [LARGE SCALE GENOMIC DNA]</scope>
    <source>
        <strain evidence="9 10">DSM 108282</strain>
    </source>
</reference>
<accession>A0A4S4K9U5</accession>
<dbReference type="PANTHER" id="PTHR33911:SF1">
    <property type="entry name" value="RRNA-PROCESSING PROTEIN EFG1"/>
    <property type="match status" value="1"/>
</dbReference>
<evidence type="ECO:0000256" key="1">
    <source>
        <dbReference type="ARBA" id="ARBA00004604"/>
    </source>
</evidence>
<feature type="region of interest" description="Disordered" evidence="8">
    <location>
        <begin position="99"/>
        <end position="125"/>
    </location>
</feature>
<dbReference type="GO" id="GO:0005730">
    <property type="term" value="C:nucleolus"/>
    <property type="evidence" value="ECO:0007669"/>
    <property type="project" value="UniProtKB-SubCell"/>
</dbReference>
<dbReference type="InterPro" id="IPR019310">
    <property type="entry name" value="Efg1"/>
</dbReference>
<evidence type="ECO:0000256" key="5">
    <source>
        <dbReference type="ARBA" id="ARBA00022552"/>
    </source>
</evidence>
<evidence type="ECO:0000256" key="6">
    <source>
        <dbReference type="ARBA" id="ARBA00023054"/>
    </source>
</evidence>
<name>A0A4S4K9U5_9APHY</name>
<feature type="compositionally biased region" description="Polar residues" evidence="8">
    <location>
        <begin position="8"/>
        <end position="30"/>
    </location>
</feature>
<comment type="subcellular location">
    <subcellularLocation>
        <location evidence="1">Nucleus</location>
        <location evidence="1">Nucleolus</location>
    </subcellularLocation>
</comment>
<dbReference type="GO" id="GO:0000462">
    <property type="term" value="P:maturation of SSU-rRNA from tricistronic rRNA transcript (SSU-rRNA, 5.8S rRNA, LSU-rRNA)"/>
    <property type="evidence" value="ECO:0007669"/>
    <property type="project" value="TreeGrafter"/>
</dbReference>
<dbReference type="AlphaFoldDB" id="A0A4S4K9U5"/>
<organism evidence="9 10">
    <name type="scientific">Hermanssonia centrifuga</name>
    <dbReference type="NCBI Taxonomy" id="98765"/>
    <lineage>
        <taxon>Eukaryota</taxon>
        <taxon>Fungi</taxon>
        <taxon>Dikarya</taxon>
        <taxon>Basidiomycota</taxon>
        <taxon>Agaricomycotina</taxon>
        <taxon>Agaricomycetes</taxon>
        <taxon>Polyporales</taxon>
        <taxon>Meruliaceae</taxon>
        <taxon>Hermanssonia</taxon>
    </lineage>
</organism>
<comment type="similarity">
    <text evidence="2">Belongs to the EFG1 family.</text>
</comment>
<protein>
    <recommendedName>
        <fullName evidence="3">rRNA-processing protein EFG1</fullName>
    </recommendedName>
    <alternativeName>
        <fullName evidence="4">rRNA-processing protein efg1</fullName>
    </alternativeName>
</protein>